<dbReference type="CDD" id="cd02909">
    <property type="entry name" value="cupin_pirin_N"/>
    <property type="match status" value="1"/>
</dbReference>
<keyword evidence="7" id="KW-1185">Reference proteome</keyword>
<evidence type="ECO:0000259" key="5">
    <source>
        <dbReference type="Pfam" id="PF05726"/>
    </source>
</evidence>
<dbReference type="Gene3D" id="2.60.120.10">
    <property type="entry name" value="Jelly Rolls"/>
    <property type="match status" value="2"/>
</dbReference>
<proteinExistence type="inferred from homology"/>
<dbReference type="PANTHER" id="PTHR43594:SF1">
    <property type="entry name" value="QUERCETIN 2,3-DIOXYGENASE PA2418-RELATED"/>
    <property type="match status" value="1"/>
</dbReference>
<dbReference type="AlphaFoldDB" id="A0A7G5XFD3"/>
<dbReference type="CDD" id="cd02247">
    <property type="entry name" value="cupin_pirin_C"/>
    <property type="match status" value="1"/>
</dbReference>
<dbReference type="PIRSF" id="PIRSF006232">
    <property type="entry name" value="Pirin"/>
    <property type="match status" value="1"/>
</dbReference>
<evidence type="ECO:0000313" key="7">
    <source>
        <dbReference type="Proteomes" id="UP000515344"/>
    </source>
</evidence>
<reference evidence="7" key="1">
    <citation type="submission" date="2020-08" db="EMBL/GenBank/DDBJ databases">
        <title>Lacibacter sp. S13-6-6 genome sequencing.</title>
        <authorList>
            <person name="Jin L."/>
        </authorList>
    </citation>
    <scope>NUCLEOTIDE SEQUENCE [LARGE SCALE GENOMIC DNA]</scope>
    <source>
        <strain evidence="7">S13-6-6</strain>
    </source>
</reference>
<protein>
    <submittedName>
        <fullName evidence="6">Pirin family protein</fullName>
    </submittedName>
</protein>
<feature type="binding site" evidence="2">
    <location>
        <position position="106"/>
    </location>
    <ligand>
        <name>Fe cation</name>
        <dbReference type="ChEBI" id="CHEBI:24875"/>
    </ligand>
</feature>
<organism evidence="6 7">
    <name type="scientific">Lacibacter sediminis</name>
    <dbReference type="NCBI Taxonomy" id="2760713"/>
    <lineage>
        <taxon>Bacteria</taxon>
        <taxon>Pseudomonadati</taxon>
        <taxon>Bacteroidota</taxon>
        <taxon>Chitinophagia</taxon>
        <taxon>Chitinophagales</taxon>
        <taxon>Chitinophagaceae</taxon>
        <taxon>Lacibacter</taxon>
    </lineage>
</organism>
<keyword evidence="2" id="KW-0408">Iron</keyword>
<dbReference type="Pfam" id="PF05726">
    <property type="entry name" value="Pirin_C"/>
    <property type="match status" value="1"/>
</dbReference>
<comment type="cofactor">
    <cofactor evidence="2">
        <name>Fe cation</name>
        <dbReference type="ChEBI" id="CHEBI:24875"/>
    </cofactor>
    <text evidence="2">Binds 1 Fe cation per subunit.</text>
</comment>
<dbReference type="GO" id="GO:0046872">
    <property type="term" value="F:metal ion binding"/>
    <property type="evidence" value="ECO:0007669"/>
    <property type="project" value="UniProtKB-KW"/>
</dbReference>
<dbReference type="InterPro" id="IPR053186">
    <property type="entry name" value="QDO-related"/>
</dbReference>
<feature type="binding site" evidence="2">
    <location>
        <position position="104"/>
    </location>
    <ligand>
        <name>Fe cation</name>
        <dbReference type="ChEBI" id="CHEBI:24875"/>
    </ligand>
</feature>
<comment type="similarity">
    <text evidence="1 3">Belongs to the pirin family.</text>
</comment>
<dbReference type="InterPro" id="IPR011051">
    <property type="entry name" value="RmlC_Cupin_sf"/>
</dbReference>
<dbReference type="InterPro" id="IPR012093">
    <property type="entry name" value="Pirin"/>
</dbReference>
<dbReference type="SUPFAM" id="SSF51182">
    <property type="entry name" value="RmlC-like cupins"/>
    <property type="match status" value="1"/>
</dbReference>
<evidence type="ECO:0000259" key="4">
    <source>
        <dbReference type="Pfam" id="PF02678"/>
    </source>
</evidence>
<evidence type="ECO:0000256" key="3">
    <source>
        <dbReference type="RuleBase" id="RU003457"/>
    </source>
</evidence>
<evidence type="ECO:0000256" key="1">
    <source>
        <dbReference type="ARBA" id="ARBA00008416"/>
    </source>
</evidence>
<dbReference type="PANTHER" id="PTHR43594">
    <property type="entry name" value="QUERCETIN 2,3-DIOXYGENASE"/>
    <property type="match status" value="1"/>
</dbReference>
<dbReference type="InterPro" id="IPR008778">
    <property type="entry name" value="Pirin_C_dom"/>
</dbReference>
<keyword evidence="2" id="KW-0479">Metal-binding</keyword>
<evidence type="ECO:0000313" key="6">
    <source>
        <dbReference type="EMBL" id="QNA44186.1"/>
    </source>
</evidence>
<feature type="domain" description="Pirin C-terminal" evidence="5">
    <location>
        <begin position="182"/>
        <end position="283"/>
    </location>
</feature>
<dbReference type="RefSeq" id="WP_182802448.1">
    <property type="nucleotide sequence ID" value="NZ_CP060007.1"/>
</dbReference>
<feature type="binding site" evidence="2">
    <location>
        <position position="60"/>
    </location>
    <ligand>
        <name>Fe cation</name>
        <dbReference type="ChEBI" id="CHEBI:24875"/>
    </ligand>
</feature>
<dbReference type="InterPro" id="IPR014710">
    <property type="entry name" value="RmlC-like_jellyroll"/>
</dbReference>
<evidence type="ECO:0000256" key="2">
    <source>
        <dbReference type="PIRSR" id="PIRSR006232-1"/>
    </source>
</evidence>
<dbReference type="Proteomes" id="UP000515344">
    <property type="component" value="Chromosome"/>
</dbReference>
<feature type="domain" description="Pirin N-terminal" evidence="4">
    <location>
        <begin position="22"/>
        <end position="126"/>
    </location>
</feature>
<accession>A0A7G5XFD3</accession>
<dbReference type="InterPro" id="IPR003829">
    <property type="entry name" value="Pirin_N_dom"/>
</dbReference>
<name>A0A7G5XFD3_9BACT</name>
<dbReference type="KEGG" id="lacs:H4075_19265"/>
<gene>
    <name evidence="6" type="ORF">H4075_19265</name>
</gene>
<sequence length="286" mass="31600">MKQIKYIRKAAPPHMVGDGFKVRTFISSAMWKDMSPFLMLDYIEPTTYLPTEYPRGVDVHPHKGFETVSILWDGALAHEDSSGGKGKLFAGDVQWMTAGAGILHKEFHEEEFSKKGGLLHGAQLWVNLPAKDKSTPPAYQDIRSNNIPEIQLADDKGKIRIIAGEMNGVKGPATTFTRINIFDAHAKADASFDLNVVDGDHTTLLVLKGTVLINDDKVAREGEMLVFDNSGEKIHIQTNNETHLLLLSGEPITEPVAAYGPFVMNTQQEIMQAIDDYNAGKFGHLN</sequence>
<dbReference type="Pfam" id="PF02678">
    <property type="entry name" value="Pirin"/>
    <property type="match status" value="1"/>
</dbReference>
<feature type="binding site" evidence="2">
    <location>
        <position position="62"/>
    </location>
    <ligand>
        <name>Fe cation</name>
        <dbReference type="ChEBI" id="CHEBI:24875"/>
    </ligand>
</feature>
<dbReference type="EMBL" id="CP060007">
    <property type="protein sequence ID" value="QNA44186.1"/>
    <property type="molecule type" value="Genomic_DNA"/>
</dbReference>